<name>A0A2T3NFC6_9GAMM</name>
<dbReference type="AlphaFoldDB" id="A0A2T3NFC6"/>
<reference evidence="4 5" key="1">
    <citation type="submission" date="2018-03" db="EMBL/GenBank/DDBJ databases">
        <title>Whole genome sequencing of Histamine producing bacteria.</title>
        <authorList>
            <person name="Butler K."/>
        </authorList>
    </citation>
    <scope>NUCLEOTIDE SEQUENCE [LARGE SCALE GENOMIC DNA]</scope>
    <source>
        <strain evidence="4 5">DSM 19138</strain>
    </source>
</reference>
<evidence type="ECO:0000313" key="5">
    <source>
        <dbReference type="Proteomes" id="UP000241346"/>
    </source>
</evidence>
<dbReference type="Proteomes" id="UP000241346">
    <property type="component" value="Unassembled WGS sequence"/>
</dbReference>
<gene>
    <name evidence="4" type="ORF">C9J01_10335</name>
</gene>
<evidence type="ECO:0000313" key="4">
    <source>
        <dbReference type="EMBL" id="PSW13242.1"/>
    </source>
</evidence>
<dbReference type="GO" id="GO:0042918">
    <property type="term" value="P:alkanesulfonate transmembrane transport"/>
    <property type="evidence" value="ECO:0007669"/>
    <property type="project" value="TreeGrafter"/>
</dbReference>
<comment type="subcellular location">
    <subcellularLocation>
        <location evidence="1">Periplasm</location>
    </subcellularLocation>
</comment>
<dbReference type="PANTHER" id="PTHR30024:SF47">
    <property type="entry name" value="TAURINE-BINDING PERIPLASMIC PROTEIN"/>
    <property type="match status" value="1"/>
</dbReference>
<evidence type="ECO:0000256" key="2">
    <source>
        <dbReference type="ARBA" id="ARBA00010742"/>
    </source>
</evidence>
<organism evidence="4 5">
    <name type="scientific">Photobacterium rosenbergii</name>
    <dbReference type="NCBI Taxonomy" id="294936"/>
    <lineage>
        <taxon>Bacteria</taxon>
        <taxon>Pseudomonadati</taxon>
        <taxon>Pseudomonadota</taxon>
        <taxon>Gammaproteobacteria</taxon>
        <taxon>Vibrionales</taxon>
        <taxon>Vibrionaceae</taxon>
        <taxon>Photobacterium</taxon>
    </lineage>
</organism>
<keyword evidence="3" id="KW-0732">Signal</keyword>
<dbReference type="EMBL" id="PYMB01000003">
    <property type="protein sequence ID" value="PSW13242.1"/>
    <property type="molecule type" value="Genomic_DNA"/>
</dbReference>
<dbReference type="SUPFAM" id="SSF53850">
    <property type="entry name" value="Periplasmic binding protein-like II"/>
    <property type="match status" value="1"/>
</dbReference>
<dbReference type="RefSeq" id="WP_107298068.1">
    <property type="nucleotide sequence ID" value="NZ_PYMB01000003.1"/>
</dbReference>
<evidence type="ECO:0000256" key="3">
    <source>
        <dbReference type="ARBA" id="ARBA00022729"/>
    </source>
</evidence>
<dbReference type="PANTHER" id="PTHR30024">
    <property type="entry name" value="ALIPHATIC SULFONATES-BINDING PROTEIN-RELATED"/>
    <property type="match status" value="1"/>
</dbReference>
<proteinExistence type="inferred from homology"/>
<comment type="caution">
    <text evidence="4">The sequence shown here is derived from an EMBL/GenBank/DDBJ whole genome shotgun (WGS) entry which is preliminary data.</text>
</comment>
<dbReference type="PROSITE" id="PS51257">
    <property type="entry name" value="PROKAR_LIPOPROTEIN"/>
    <property type="match status" value="1"/>
</dbReference>
<evidence type="ECO:0000256" key="1">
    <source>
        <dbReference type="ARBA" id="ARBA00004418"/>
    </source>
</evidence>
<protein>
    <recommendedName>
        <fullName evidence="6">SsuA/THI5-like domain-containing protein</fullName>
    </recommendedName>
</protein>
<dbReference type="Gene3D" id="3.40.190.10">
    <property type="entry name" value="Periplasmic binding protein-like II"/>
    <property type="match status" value="2"/>
</dbReference>
<dbReference type="OrthoDB" id="5861863at2"/>
<dbReference type="GO" id="GO:0042597">
    <property type="term" value="C:periplasmic space"/>
    <property type="evidence" value="ECO:0007669"/>
    <property type="project" value="UniProtKB-SubCell"/>
</dbReference>
<comment type="similarity">
    <text evidence="2">Belongs to the bacterial solute-binding protein SsuA/TauA family.</text>
</comment>
<evidence type="ECO:0008006" key="6">
    <source>
        <dbReference type="Google" id="ProtNLM"/>
    </source>
</evidence>
<sequence>MKVVAALFLFITLVGCSDDQPEQNIATDTSQVSVVTGVQPGTGLLRIADSEHYFQQHNISVDIEEKLSGKLAILSVINNEVDADIIFTADIAYLANQHSLPDYRVVASVFDSDNLNAIASMKPLGDIQAMAGKTLCTQYLSALHFFGQVLVERNAIQNVTYQFYKVSELNDRLLDGECDFITTREPLIADLLVKSDHQAQLTFFPGVYLQHELMLAHDRVADEILSKFVKSMIQAESLFHIAPEQVNLTLSQSLKTTPKQLSILHNDSVWEVSLYQPLLPLLERQMEWLISHGVDEGKGKSFSSSTSLRPDVLQHIAPLRQTVIAYED</sequence>
<accession>A0A2T3NFC6</accession>